<accession>A0ACB8A071</accession>
<name>A0ACB8A071_9AGAM</name>
<dbReference type="Proteomes" id="UP000790377">
    <property type="component" value="Unassembled WGS sequence"/>
</dbReference>
<protein>
    <submittedName>
        <fullName evidence="1">Uncharacterized protein</fullName>
    </submittedName>
</protein>
<gene>
    <name evidence="1" type="ORF">BJ138DRAFT_1219206</name>
</gene>
<organism evidence="1 2">
    <name type="scientific">Hygrophoropsis aurantiaca</name>
    <dbReference type="NCBI Taxonomy" id="72124"/>
    <lineage>
        <taxon>Eukaryota</taxon>
        <taxon>Fungi</taxon>
        <taxon>Dikarya</taxon>
        <taxon>Basidiomycota</taxon>
        <taxon>Agaricomycotina</taxon>
        <taxon>Agaricomycetes</taxon>
        <taxon>Agaricomycetidae</taxon>
        <taxon>Boletales</taxon>
        <taxon>Coniophorineae</taxon>
        <taxon>Hygrophoropsidaceae</taxon>
        <taxon>Hygrophoropsis</taxon>
    </lineage>
</organism>
<comment type="caution">
    <text evidence="1">The sequence shown here is derived from an EMBL/GenBank/DDBJ whole genome shotgun (WGS) entry which is preliminary data.</text>
</comment>
<dbReference type="EMBL" id="MU267982">
    <property type="protein sequence ID" value="KAH7906735.1"/>
    <property type="molecule type" value="Genomic_DNA"/>
</dbReference>
<keyword evidence="2" id="KW-1185">Reference proteome</keyword>
<proteinExistence type="predicted"/>
<evidence type="ECO:0000313" key="2">
    <source>
        <dbReference type="Proteomes" id="UP000790377"/>
    </source>
</evidence>
<reference evidence="1" key="1">
    <citation type="journal article" date="2021" name="New Phytol.">
        <title>Evolutionary innovations through gain and loss of genes in the ectomycorrhizal Boletales.</title>
        <authorList>
            <person name="Wu G."/>
            <person name="Miyauchi S."/>
            <person name="Morin E."/>
            <person name="Kuo A."/>
            <person name="Drula E."/>
            <person name="Varga T."/>
            <person name="Kohler A."/>
            <person name="Feng B."/>
            <person name="Cao Y."/>
            <person name="Lipzen A."/>
            <person name="Daum C."/>
            <person name="Hundley H."/>
            <person name="Pangilinan J."/>
            <person name="Johnson J."/>
            <person name="Barry K."/>
            <person name="LaButti K."/>
            <person name="Ng V."/>
            <person name="Ahrendt S."/>
            <person name="Min B."/>
            <person name="Choi I.G."/>
            <person name="Park H."/>
            <person name="Plett J.M."/>
            <person name="Magnuson J."/>
            <person name="Spatafora J.W."/>
            <person name="Nagy L.G."/>
            <person name="Henrissat B."/>
            <person name="Grigoriev I.V."/>
            <person name="Yang Z.L."/>
            <person name="Xu J."/>
            <person name="Martin F.M."/>
        </authorList>
    </citation>
    <scope>NUCLEOTIDE SEQUENCE</scope>
    <source>
        <strain evidence="1">ATCC 28755</strain>
    </source>
</reference>
<sequence>MLRLEACIDHTPENVCPGKPDCQETPLYRCSDCHGTELYCRECTVSYHRRNPLHKIRQWNGQYFERVTLKDLGLRIQLGHLVGTQCYLSTPSSHGDFVILDTLGIHTVALDYCNCESAVSHIRQLLRFELYPATVTDPKSAATFRVLEHFQMLSFESKGSAFEYYRTISRLTDNCGLYLPKDQYDALLRMVRQFRHLRSLKRSGRGHDPAGIEGTQEGQCAVICPACPQPGMNLPDGWENHSSSYQWLYALFVASDANFRMDRLNKSSEKTDPSLGSGWHYFVEQTKFKAILDRFAHLPQEKSTCAGHKAVNLADTKDSWGKAATGIGTVDCARHNFKLPTSVGDLQKGERYVNMDHFFFQALRHSPEITSLNISYDIACQWNKNLKKRMISYGAAVSFDYDSKRMAFFVPKFHLPAHVMSCQTRFSFNLMKGVGRTDGEAVERGWANINPAASSTREMGPGSRRDTLDDHFGDWNWKKLYHLGVALRKKLRVAVVERQKHVDDFMEFKAAVPVESVHWQVLVENWEADASKPNPFESKTTGMSEPSVRLVLAQAEATELASGVDRSLHPDVPPSILVSAGLDLEEQQHRLAADIKDASAHATDTQLAKIQERSNSLRRRIEQWVKIQLLYMPVVARVRMTDDRCPDTVDRAAHDIRLYLPSAILALPTQLTVSDNLSNIEWDLRCAQASDALVSLRHHIRLSSHLWGFKDRQMRGQIQNTRSRGVIDNVADKMHAAQVRYKTARVALATLAPVLFKGSDWEKTYRVLQPDDVRGIKEGLEGESEGRRTLSWIWKSGQISEDTHSEGLLDATKIEWCRARARANRWTEEVLLLREEMRRVLAFLDWHAAWWDDQSTRRAVGMHEPGTGEPVLARPWTADEASGAAAYAKRQAALRRSMRANFSDMWTHYTSRLISHQRR</sequence>
<evidence type="ECO:0000313" key="1">
    <source>
        <dbReference type="EMBL" id="KAH7906735.1"/>
    </source>
</evidence>